<reference evidence="2" key="1">
    <citation type="submission" date="2022-11" db="EMBL/GenBank/DDBJ databases">
        <authorList>
            <person name="Morgan W.R."/>
            <person name="Tartar A."/>
        </authorList>
    </citation>
    <scope>NUCLEOTIDE SEQUENCE</scope>
    <source>
        <strain evidence="2">ARSEF 373</strain>
    </source>
</reference>
<dbReference type="PANTHER" id="PTHR10492">
    <property type="match status" value="1"/>
</dbReference>
<sequence>MLPLSFTGGPRHLQKLYQNAMAIVRKLGKPALFITMTCNPNWPEIQAALLPGQRAQDRPGRCAGVFRLKLKRVMEVMIEKKILGHVKARVAVVEFKKRGLPHAHTLWILDNHNKPRDVADLNAFVNHIMLHGPCGDHNPNAPCMREGVCSKRYPRPFANSTTVGSDGYPNYRRRDNGTTFVKGNFVFDN</sequence>
<dbReference type="AlphaFoldDB" id="A0AAV2Z515"/>
<dbReference type="Pfam" id="PF14214">
    <property type="entry name" value="Helitron_like_N"/>
    <property type="match status" value="1"/>
</dbReference>
<accession>A0AAV2Z515</accession>
<keyword evidence="3" id="KW-1185">Reference proteome</keyword>
<evidence type="ECO:0000313" key="3">
    <source>
        <dbReference type="Proteomes" id="UP001146120"/>
    </source>
</evidence>
<dbReference type="InterPro" id="IPR025476">
    <property type="entry name" value="Helitron_helicase-like"/>
</dbReference>
<reference evidence="2" key="2">
    <citation type="journal article" date="2023" name="Microbiol Resour">
        <title>Decontamination and Annotation of the Draft Genome Sequence of the Oomycete Lagenidium giganteum ARSEF 373.</title>
        <authorList>
            <person name="Morgan W.R."/>
            <person name="Tartar A."/>
        </authorList>
    </citation>
    <scope>NUCLEOTIDE SEQUENCE</scope>
    <source>
        <strain evidence="2">ARSEF 373</strain>
    </source>
</reference>
<dbReference type="EMBL" id="DAKRPA010000052">
    <property type="protein sequence ID" value="DBA01164.1"/>
    <property type="molecule type" value="Genomic_DNA"/>
</dbReference>
<feature type="domain" description="Helitron helicase-like" evidence="1">
    <location>
        <begin position="2"/>
        <end position="106"/>
    </location>
</feature>
<comment type="caution">
    <text evidence="2">The sequence shown here is derived from an EMBL/GenBank/DDBJ whole genome shotgun (WGS) entry which is preliminary data.</text>
</comment>
<organism evidence="2 3">
    <name type="scientific">Lagenidium giganteum</name>
    <dbReference type="NCBI Taxonomy" id="4803"/>
    <lineage>
        <taxon>Eukaryota</taxon>
        <taxon>Sar</taxon>
        <taxon>Stramenopiles</taxon>
        <taxon>Oomycota</taxon>
        <taxon>Peronosporomycetes</taxon>
        <taxon>Pythiales</taxon>
        <taxon>Pythiaceae</taxon>
    </lineage>
</organism>
<proteinExistence type="predicted"/>
<name>A0AAV2Z515_9STRA</name>
<dbReference type="Proteomes" id="UP001146120">
    <property type="component" value="Unassembled WGS sequence"/>
</dbReference>
<gene>
    <name evidence="2" type="ORF">N0F65_002299</name>
</gene>
<evidence type="ECO:0000313" key="2">
    <source>
        <dbReference type="EMBL" id="DBA01164.1"/>
    </source>
</evidence>
<evidence type="ECO:0000259" key="1">
    <source>
        <dbReference type="Pfam" id="PF14214"/>
    </source>
</evidence>
<dbReference type="PANTHER" id="PTHR10492:SF57">
    <property type="entry name" value="ATP-DEPENDENT DNA HELICASE"/>
    <property type="match status" value="1"/>
</dbReference>
<protein>
    <recommendedName>
        <fullName evidence="1">Helitron helicase-like domain-containing protein</fullName>
    </recommendedName>
</protein>